<reference evidence="1 2" key="1">
    <citation type="submission" date="2020-07" db="EMBL/GenBank/DDBJ databases">
        <title>Sequencing the genomes of 1000 actinobacteria strains.</title>
        <authorList>
            <person name="Klenk H.-P."/>
        </authorList>
    </citation>
    <scope>NUCLEOTIDE SEQUENCE [LARGE SCALE GENOMIC DNA]</scope>
    <source>
        <strain evidence="1 2">DSM 41455</strain>
    </source>
</reference>
<proteinExistence type="predicted"/>
<comment type="caution">
    <text evidence="1">The sequence shown here is derived from an EMBL/GenBank/DDBJ whole genome shotgun (WGS) entry which is preliminary data.</text>
</comment>
<organism evidence="1 2">
    <name type="scientific">Streptomyces fulvorobeus</name>
    <dbReference type="NCBI Taxonomy" id="284028"/>
    <lineage>
        <taxon>Bacteria</taxon>
        <taxon>Bacillati</taxon>
        <taxon>Actinomycetota</taxon>
        <taxon>Actinomycetes</taxon>
        <taxon>Kitasatosporales</taxon>
        <taxon>Streptomycetaceae</taxon>
        <taxon>Streptomyces</taxon>
    </lineage>
</organism>
<dbReference type="Proteomes" id="UP000530403">
    <property type="component" value="Unassembled WGS sequence"/>
</dbReference>
<sequence>MAADAGEVAAELGAFGWIGRGIAGILRMLLRAVD</sequence>
<accession>A0A7Y9H765</accession>
<dbReference type="AlphaFoldDB" id="A0A7Y9H765"/>
<protein>
    <submittedName>
        <fullName evidence="1">Uncharacterized protein</fullName>
    </submittedName>
</protein>
<name>A0A7Y9H765_9ACTN</name>
<evidence type="ECO:0000313" key="1">
    <source>
        <dbReference type="EMBL" id="NYE39165.1"/>
    </source>
</evidence>
<gene>
    <name evidence="1" type="ORF">HEB29_000176</name>
</gene>
<evidence type="ECO:0000313" key="2">
    <source>
        <dbReference type="Proteomes" id="UP000530403"/>
    </source>
</evidence>
<dbReference type="EMBL" id="JACCCF010000001">
    <property type="protein sequence ID" value="NYE39165.1"/>
    <property type="molecule type" value="Genomic_DNA"/>
</dbReference>